<dbReference type="AlphaFoldDB" id="A0A368XNH2"/>
<evidence type="ECO:0000256" key="1">
    <source>
        <dbReference type="SAM" id="Phobius"/>
    </source>
</evidence>
<dbReference type="Proteomes" id="UP000252884">
    <property type="component" value="Unassembled WGS sequence"/>
</dbReference>
<sequence length="144" mass="15569">MSTAVMRDGFWPVATGFGVACVALVTLQATKTIAPPSMYVAWFDGNGASHIGRMLWDLLVVGSLGLGLPAFVGAVAAFRLGRPVLLHWLLFVVAALLCTLVLLPWLHDGVRFGRAVESMARPWWRYGAELSLLFASLAALRSSR</sequence>
<evidence type="ECO:0000313" key="2">
    <source>
        <dbReference type="EMBL" id="RCW69513.1"/>
    </source>
</evidence>
<dbReference type="EMBL" id="QPJK01000006">
    <property type="protein sequence ID" value="RCW69513.1"/>
    <property type="molecule type" value="Genomic_DNA"/>
</dbReference>
<keyword evidence="1" id="KW-0812">Transmembrane</keyword>
<keyword evidence="1" id="KW-0472">Membrane</keyword>
<evidence type="ECO:0000313" key="3">
    <source>
        <dbReference type="Proteomes" id="UP000252884"/>
    </source>
</evidence>
<protein>
    <submittedName>
        <fullName evidence="2">Uncharacterized protein</fullName>
    </submittedName>
</protein>
<comment type="caution">
    <text evidence="2">The sequence shown here is derived from an EMBL/GenBank/DDBJ whole genome shotgun (WGS) entry which is preliminary data.</text>
</comment>
<keyword evidence="3" id="KW-1185">Reference proteome</keyword>
<dbReference type="OrthoDB" id="8906542at2"/>
<reference evidence="2 3" key="1">
    <citation type="submission" date="2018-07" db="EMBL/GenBank/DDBJ databases">
        <title>Genomic Encyclopedia of Type Strains, Phase IV (KMG-IV): sequencing the most valuable type-strain genomes for metagenomic binning, comparative biology and taxonomic classification.</title>
        <authorList>
            <person name="Goeker M."/>
        </authorList>
    </citation>
    <scope>NUCLEOTIDE SEQUENCE [LARGE SCALE GENOMIC DNA]</scope>
    <source>
        <strain evidence="2 3">DSM 21634</strain>
    </source>
</reference>
<feature type="transmembrane region" description="Helical" evidence="1">
    <location>
        <begin position="85"/>
        <end position="103"/>
    </location>
</feature>
<gene>
    <name evidence="2" type="ORF">DES41_106387</name>
</gene>
<organism evidence="2 3">
    <name type="scientific">Pseudorhodoferax soli</name>
    <dbReference type="NCBI Taxonomy" id="545864"/>
    <lineage>
        <taxon>Bacteria</taxon>
        <taxon>Pseudomonadati</taxon>
        <taxon>Pseudomonadota</taxon>
        <taxon>Betaproteobacteria</taxon>
        <taxon>Burkholderiales</taxon>
        <taxon>Comamonadaceae</taxon>
    </lineage>
</organism>
<accession>A0A368XNH2</accession>
<feature type="transmembrane region" description="Helical" evidence="1">
    <location>
        <begin position="123"/>
        <end position="140"/>
    </location>
</feature>
<feature type="transmembrane region" description="Helical" evidence="1">
    <location>
        <begin position="53"/>
        <end position="78"/>
    </location>
</feature>
<name>A0A368XNH2_9BURK</name>
<dbReference type="RefSeq" id="WP_114469909.1">
    <property type="nucleotide sequence ID" value="NZ_QPJK01000006.1"/>
</dbReference>
<keyword evidence="1" id="KW-1133">Transmembrane helix</keyword>
<dbReference type="PROSITE" id="PS51257">
    <property type="entry name" value="PROKAR_LIPOPROTEIN"/>
    <property type="match status" value="1"/>
</dbReference>
<proteinExistence type="predicted"/>